<gene>
    <name evidence="1" type="ORF">O1611_g9493</name>
</gene>
<protein>
    <submittedName>
        <fullName evidence="1">Uncharacterized protein</fullName>
    </submittedName>
</protein>
<proteinExistence type="predicted"/>
<organism evidence="1 2">
    <name type="scientific">Lasiodiplodia mahajangana</name>
    <dbReference type="NCBI Taxonomy" id="1108764"/>
    <lineage>
        <taxon>Eukaryota</taxon>
        <taxon>Fungi</taxon>
        <taxon>Dikarya</taxon>
        <taxon>Ascomycota</taxon>
        <taxon>Pezizomycotina</taxon>
        <taxon>Dothideomycetes</taxon>
        <taxon>Dothideomycetes incertae sedis</taxon>
        <taxon>Botryosphaeriales</taxon>
        <taxon>Botryosphaeriaceae</taxon>
        <taxon>Lasiodiplodia</taxon>
    </lineage>
</organism>
<name>A0ACC2J8Z3_9PEZI</name>
<keyword evidence="2" id="KW-1185">Reference proteome</keyword>
<dbReference type="EMBL" id="JAPUUL010003260">
    <property type="protein sequence ID" value="KAJ8123869.1"/>
    <property type="molecule type" value="Genomic_DNA"/>
</dbReference>
<evidence type="ECO:0000313" key="2">
    <source>
        <dbReference type="Proteomes" id="UP001153332"/>
    </source>
</evidence>
<accession>A0ACC2J8Z3</accession>
<evidence type="ECO:0000313" key="1">
    <source>
        <dbReference type="EMBL" id="KAJ8123869.1"/>
    </source>
</evidence>
<dbReference type="Proteomes" id="UP001153332">
    <property type="component" value="Unassembled WGS sequence"/>
</dbReference>
<sequence>MAGLGGVDPSVTSPEDENIEKGGWSENINDLQAKGFTEAQQKLLDKIVREGIMTGYHHTKQHVRLVNFLCQTLSRLLDGMGIISVKYLKDIVPMISEILFDPFGTKHPPTLLSATLLLQAVLQTCWPRVPTYCNQVIKMAMIAWLNIEDDDDFPSGNPTKTELKRQLIRTVEILSAITGAAKLDMSDRVRPLVTKDPQLRPLFTSCEAK</sequence>
<reference evidence="1" key="1">
    <citation type="submission" date="2022-12" db="EMBL/GenBank/DDBJ databases">
        <title>Genome Sequence of Lasiodiplodia mahajangana.</title>
        <authorList>
            <person name="Buettner E."/>
        </authorList>
    </citation>
    <scope>NUCLEOTIDE SEQUENCE</scope>
    <source>
        <strain evidence="1">VT137</strain>
    </source>
</reference>
<comment type="caution">
    <text evidence="1">The sequence shown here is derived from an EMBL/GenBank/DDBJ whole genome shotgun (WGS) entry which is preliminary data.</text>
</comment>